<dbReference type="InterPro" id="IPR000917">
    <property type="entry name" value="Sulfatase_N"/>
</dbReference>
<dbReference type="SUPFAM" id="SSF53649">
    <property type="entry name" value="Alkaline phosphatase-like"/>
    <property type="match status" value="1"/>
</dbReference>
<accession>X0Z0Y0</accession>
<reference evidence="4" key="1">
    <citation type="journal article" date="2014" name="Front. Microbiol.">
        <title>High frequency of phylogenetically diverse reductive dehalogenase-homologous genes in deep subseafloor sedimentary metagenomes.</title>
        <authorList>
            <person name="Kawai M."/>
            <person name="Futagami T."/>
            <person name="Toyoda A."/>
            <person name="Takaki Y."/>
            <person name="Nishi S."/>
            <person name="Hori S."/>
            <person name="Arai W."/>
            <person name="Tsubouchi T."/>
            <person name="Morono Y."/>
            <person name="Uchiyama I."/>
            <person name="Ito T."/>
            <person name="Fujiyama A."/>
            <person name="Inagaki F."/>
            <person name="Takami H."/>
        </authorList>
    </citation>
    <scope>NUCLEOTIDE SEQUENCE</scope>
    <source>
        <strain evidence="4">Expedition CK06-06</strain>
    </source>
</reference>
<gene>
    <name evidence="4" type="ORF">S01H1_82849</name>
</gene>
<dbReference type="Pfam" id="PF00884">
    <property type="entry name" value="Sulfatase"/>
    <property type="match status" value="1"/>
</dbReference>
<dbReference type="PANTHER" id="PTHR42693">
    <property type="entry name" value="ARYLSULFATASE FAMILY MEMBER"/>
    <property type="match status" value="1"/>
</dbReference>
<dbReference type="EMBL" id="BARS01056211">
    <property type="protein sequence ID" value="GAG52292.1"/>
    <property type="molecule type" value="Genomic_DNA"/>
</dbReference>
<dbReference type="AlphaFoldDB" id="X0Z0Y0"/>
<comment type="similarity">
    <text evidence="1">Belongs to the sulfatase family.</text>
</comment>
<dbReference type="InterPro" id="IPR050738">
    <property type="entry name" value="Sulfatase"/>
</dbReference>
<dbReference type="GO" id="GO:0004065">
    <property type="term" value="F:arylsulfatase activity"/>
    <property type="evidence" value="ECO:0007669"/>
    <property type="project" value="TreeGrafter"/>
</dbReference>
<feature type="domain" description="Sulfatase N-terminal" evidence="3">
    <location>
        <begin position="6"/>
        <end position="113"/>
    </location>
</feature>
<feature type="non-terminal residue" evidence="4">
    <location>
        <position position="122"/>
    </location>
</feature>
<evidence type="ECO:0000259" key="3">
    <source>
        <dbReference type="Pfam" id="PF00884"/>
    </source>
</evidence>
<sequence length="122" mass="13891">MAHKRPNIVFLLADDQSYWSTRFNGNPVANTPNLERLAADGVVFDRYYDCSPICMASRATLATGLYEYRTGCNFEHGQMRAQMFASSYHVRLRNAGYYTGYAGKFGFGMERNDEIPRVDYCG</sequence>
<name>X0Z0Y0_9ZZZZ</name>
<evidence type="ECO:0000256" key="1">
    <source>
        <dbReference type="ARBA" id="ARBA00008779"/>
    </source>
</evidence>
<dbReference type="InterPro" id="IPR017850">
    <property type="entry name" value="Alkaline_phosphatase_core_sf"/>
</dbReference>
<evidence type="ECO:0000256" key="2">
    <source>
        <dbReference type="ARBA" id="ARBA00022801"/>
    </source>
</evidence>
<proteinExistence type="inferred from homology"/>
<organism evidence="4">
    <name type="scientific">marine sediment metagenome</name>
    <dbReference type="NCBI Taxonomy" id="412755"/>
    <lineage>
        <taxon>unclassified sequences</taxon>
        <taxon>metagenomes</taxon>
        <taxon>ecological metagenomes</taxon>
    </lineage>
</organism>
<evidence type="ECO:0000313" key="4">
    <source>
        <dbReference type="EMBL" id="GAG52292.1"/>
    </source>
</evidence>
<keyword evidence="2" id="KW-0378">Hydrolase</keyword>
<dbReference type="Gene3D" id="3.40.720.10">
    <property type="entry name" value="Alkaline Phosphatase, subunit A"/>
    <property type="match status" value="1"/>
</dbReference>
<protein>
    <recommendedName>
        <fullName evidence="3">Sulfatase N-terminal domain-containing protein</fullName>
    </recommendedName>
</protein>
<dbReference type="PANTHER" id="PTHR42693:SF53">
    <property type="entry name" value="ENDO-4-O-SULFATASE"/>
    <property type="match status" value="1"/>
</dbReference>
<comment type="caution">
    <text evidence="4">The sequence shown here is derived from an EMBL/GenBank/DDBJ whole genome shotgun (WGS) entry which is preliminary data.</text>
</comment>